<reference evidence="1 2" key="1">
    <citation type="submission" date="2017-03" db="EMBL/GenBank/DDBJ databases">
        <title>WGS assembly of Porphyra umbilicalis.</title>
        <authorList>
            <person name="Brawley S.H."/>
            <person name="Blouin N.A."/>
            <person name="Ficko-Blean E."/>
            <person name="Wheeler G.L."/>
            <person name="Lohr M."/>
            <person name="Goodson H.V."/>
            <person name="Jenkins J.W."/>
            <person name="Blaby-Haas C.E."/>
            <person name="Helliwell K.E."/>
            <person name="Chan C."/>
            <person name="Marriage T."/>
            <person name="Bhattacharya D."/>
            <person name="Klein A.S."/>
            <person name="Badis Y."/>
            <person name="Brodie J."/>
            <person name="Cao Y."/>
            <person name="Collen J."/>
            <person name="Dittami S.M."/>
            <person name="Gachon C.M."/>
            <person name="Green B.R."/>
            <person name="Karpowicz S."/>
            <person name="Kim J.W."/>
            <person name="Kudahl U."/>
            <person name="Lin S."/>
            <person name="Michel G."/>
            <person name="Mittag M."/>
            <person name="Olson B.J."/>
            <person name="Pangilinan J."/>
            <person name="Peng Y."/>
            <person name="Qiu H."/>
            <person name="Shu S."/>
            <person name="Singer J.T."/>
            <person name="Smith A.G."/>
            <person name="Sprecher B.N."/>
            <person name="Wagner V."/>
            <person name="Wang W."/>
            <person name="Wang Z.-Y."/>
            <person name="Yan J."/>
            <person name="Yarish C."/>
            <person name="Zoeuner-Riek S."/>
            <person name="Zhuang Y."/>
            <person name="Zou Y."/>
            <person name="Lindquist E.A."/>
            <person name="Grimwood J."/>
            <person name="Barry K."/>
            <person name="Rokhsar D.S."/>
            <person name="Schmutz J."/>
            <person name="Stiller J.W."/>
            <person name="Grossman A.R."/>
            <person name="Prochnik S.E."/>
        </authorList>
    </citation>
    <scope>NUCLEOTIDE SEQUENCE [LARGE SCALE GENOMIC DNA]</scope>
    <source>
        <strain evidence="1">4086291</strain>
    </source>
</reference>
<proteinExistence type="predicted"/>
<dbReference type="Proteomes" id="UP000218209">
    <property type="component" value="Unassembled WGS sequence"/>
</dbReference>
<protein>
    <submittedName>
        <fullName evidence="1">Uncharacterized protein</fullName>
    </submittedName>
</protein>
<evidence type="ECO:0000313" key="1">
    <source>
        <dbReference type="EMBL" id="OSX80511.1"/>
    </source>
</evidence>
<evidence type="ECO:0000313" key="2">
    <source>
        <dbReference type="Proteomes" id="UP000218209"/>
    </source>
</evidence>
<gene>
    <name evidence="1" type="ORF">BU14_0051s0031</name>
</gene>
<dbReference type="AlphaFoldDB" id="A0A1X6PI20"/>
<name>A0A1X6PI20_PORUM</name>
<keyword evidence="2" id="KW-1185">Reference proteome</keyword>
<accession>A0A1X6PI20</accession>
<sequence length="47" mass="5422">MIRSWVRIPVVPIFFSKSVIETANDVSQPASEYAGFMQSIVVQRNWH</sequence>
<organism evidence="1 2">
    <name type="scientific">Porphyra umbilicalis</name>
    <name type="common">Purple laver</name>
    <name type="synonym">Red alga</name>
    <dbReference type="NCBI Taxonomy" id="2786"/>
    <lineage>
        <taxon>Eukaryota</taxon>
        <taxon>Rhodophyta</taxon>
        <taxon>Bangiophyceae</taxon>
        <taxon>Bangiales</taxon>
        <taxon>Bangiaceae</taxon>
        <taxon>Porphyra</taxon>
    </lineage>
</organism>
<dbReference type="EMBL" id="KV918774">
    <property type="protein sequence ID" value="OSX80511.1"/>
    <property type="molecule type" value="Genomic_DNA"/>
</dbReference>